<evidence type="ECO:0000313" key="2">
    <source>
        <dbReference type="Proteomes" id="UP000217792"/>
    </source>
</evidence>
<sequence>MKKMSVKEQQTVVGGAVWVCLTCGYISHDHIFVETAKATAYDHERRYRGHKTIVRA</sequence>
<accession>A0AAD1FKG1</accession>
<name>A0AAD1FKG1_STRIT</name>
<evidence type="ECO:0000313" key="1">
    <source>
        <dbReference type="EMBL" id="BAW17626.1"/>
    </source>
</evidence>
<dbReference type="Proteomes" id="UP000217792">
    <property type="component" value="Chromosome"/>
</dbReference>
<dbReference type="AlphaFoldDB" id="A0AAD1FKG1"/>
<organism evidence="1 2">
    <name type="scientific">Streptococcus intermedius</name>
    <dbReference type="NCBI Taxonomy" id="1338"/>
    <lineage>
        <taxon>Bacteria</taxon>
        <taxon>Bacillati</taxon>
        <taxon>Bacillota</taxon>
        <taxon>Bacilli</taxon>
        <taxon>Lactobacillales</taxon>
        <taxon>Streptococcaceae</taxon>
        <taxon>Streptococcus</taxon>
        <taxon>Streptococcus anginosus group</taxon>
    </lineage>
</organism>
<reference evidence="1 2" key="1">
    <citation type="journal article" date="2017" name="Infect. Immun.">
        <title>Characterization of the Pathogenicity of Streptococcus intermedius TYG1620 Isolated from a Human Brain Abscess Based on the Complete Genome Sequence with Transcriptome Analysis and Transposon Mutagenesis in a Murine Subcutaneous Abscess Model.</title>
        <authorList>
            <person name="Hasegawa N."/>
            <person name="Sekizuka T."/>
            <person name="Sugi Y."/>
            <person name="Kawakami N."/>
            <person name="Ogasawara Y."/>
            <person name="Kato K."/>
            <person name="Yamashita A."/>
            <person name="Takeuchi F."/>
            <person name="Kuroda M."/>
        </authorList>
    </citation>
    <scope>NUCLEOTIDE SEQUENCE [LARGE SCALE GENOMIC DNA]</scope>
    <source>
        <strain evidence="1 2">TYG1620</strain>
    </source>
</reference>
<protein>
    <submittedName>
        <fullName evidence="1">Uncharacterized protein</fullName>
    </submittedName>
</protein>
<proteinExistence type="predicted"/>
<gene>
    <name evidence="1" type="ORF">SITYG_16470</name>
</gene>
<dbReference type="EMBL" id="AP014880">
    <property type="protein sequence ID" value="BAW17626.1"/>
    <property type="molecule type" value="Genomic_DNA"/>
</dbReference>
<dbReference type="RefSeq" id="WP_158460545.1">
    <property type="nucleotide sequence ID" value="NZ_AP014880.1"/>
</dbReference>